<dbReference type="AlphaFoldDB" id="A0A066ZZ33"/>
<dbReference type="Proteomes" id="UP000027341">
    <property type="component" value="Unassembled WGS sequence"/>
</dbReference>
<keyword evidence="3 8" id="KW-0863">Zinc-finger</keyword>
<organism evidence="10 11">
    <name type="scientific">Hydrogenovibrio marinus</name>
    <dbReference type="NCBI Taxonomy" id="28885"/>
    <lineage>
        <taxon>Bacteria</taxon>
        <taxon>Pseudomonadati</taxon>
        <taxon>Pseudomonadota</taxon>
        <taxon>Gammaproteobacteria</taxon>
        <taxon>Thiotrichales</taxon>
        <taxon>Piscirickettsiaceae</taxon>
        <taxon>Hydrogenovibrio</taxon>
    </lineage>
</organism>
<dbReference type="GO" id="GO:0008270">
    <property type="term" value="F:zinc ion binding"/>
    <property type="evidence" value="ECO:0007669"/>
    <property type="project" value="UniProtKB-UniRule"/>
</dbReference>
<evidence type="ECO:0000259" key="9">
    <source>
        <dbReference type="PROSITE" id="PS51161"/>
    </source>
</evidence>
<comment type="cofactor">
    <cofactor evidence="8">
        <name>Zn(2+)</name>
        <dbReference type="ChEBI" id="CHEBI:29105"/>
    </cofactor>
    <text evidence="8">Binds 1 zinc ion.</text>
</comment>
<comment type="similarity">
    <text evidence="8">Belongs to the NrdR family.</text>
</comment>
<keyword evidence="11" id="KW-1185">Reference proteome</keyword>
<accession>A0A066ZZ33</accession>
<keyword evidence="8" id="KW-0862">Zinc</keyword>
<dbReference type="InterPro" id="IPR003796">
    <property type="entry name" value="RNR_NrdR-like"/>
</dbReference>
<dbReference type="Pfam" id="PF22811">
    <property type="entry name" value="Zn_ribbon_NrdR"/>
    <property type="match status" value="1"/>
</dbReference>
<name>A0A066ZZ33_HYDMR</name>
<dbReference type="PANTHER" id="PTHR30455:SF2">
    <property type="entry name" value="TRANSCRIPTIONAL REPRESSOR NRDR"/>
    <property type="match status" value="1"/>
</dbReference>
<feature type="domain" description="ATP-cone" evidence="9">
    <location>
        <begin position="49"/>
        <end position="139"/>
    </location>
</feature>
<dbReference type="HAMAP" id="MF_00440">
    <property type="entry name" value="NrdR"/>
    <property type="match status" value="1"/>
</dbReference>
<comment type="function">
    <text evidence="8">Negatively regulates transcription of bacterial ribonucleotide reductase nrd genes and operons by binding to NrdR-boxes.</text>
</comment>
<dbReference type="Pfam" id="PF03477">
    <property type="entry name" value="ATP-cone"/>
    <property type="match status" value="1"/>
</dbReference>
<keyword evidence="6 8" id="KW-0238">DNA-binding</keyword>
<dbReference type="EMBL" id="JMIU01000001">
    <property type="protein sequence ID" value="KDN95375.1"/>
    <property type="molecule type" value="Genomic_DNA"/>
</dbReference>
<gene>
    <name evidence="8" type="primary">nrdR</name>
    <name evidence="10" type="ORF">EI16_03490</name>
</gene>
<evidence type="ECO:0000256" key="7">
    <source>
        <dbReference type="ARBA" id="ARBA00023163"/>
    </source>
</evidence>
<dbReference type="PANTHER" id="PTHR30455">
    <property type="entry name" value="TRANSCRIPTIONAL REPRESSOR NRDR"/>
    <property type="match status" value="1"/>
</dbReference>
<proteinExistence type="inferred from homology"/>
<dbReference type="PROSITE" id="PS51161">
    <property type="entry name" value="ATP_CONE"/>
    <property type="match status" value="1"/>
</dbReference>
<evidence type="ECO:0000256" key="4">
    <source>
        <dbReference type="ARBA" id="ARBA00022840"/>
    </source>
</evidence>
<evidence type="ECO:0000313" key="10">
    <source>
        <dbReference type="EMBL" id="KDN95375.1"/>
    </source>
</evidence>
<keyword evidence="5 8" id="KW-0805">Transcription regulation</keyword>
<keyword evidence="7 8" id="KW-0804">Transcription</keyword>
<dbReference type="InterPro" id="IPR005144">
    <property type="entry name" value="ATP-cone_dom"/>
</dbReference>
<feature type="zinc finger region" evidence="8">
    <location>
        <begin position="3"/>
        <end position="34"/>
    </location>
</feature>
<evidence type="ECO:0000256" key="2">
    <source>
        <dbReference type="ARBA" id="ARBA00022741"/>
    </source>
</evidence>
<sequence>MQCPFCNAPDTRVIDSRLATDGAQVRRRRECIQCMERFTTYETAELTLPRVIKSDGNRERFYEDKIRGGLIKALEKRPVESDAIDQVIHKITKQLTADGLKEVPSSQIGELVMEALKEIDQVAYVRFASVYRSFQDVNAFREEIEKLVKATTSQ</sequence>
<keyword evidence="2 8" id="KW-0547">Nucleotide-binding</keyword>
<keyword evidence="1 8" id="KW-0678">Repressor</keyword>
<comment type="caution">
    <text evidence="10">The sequence shown here is derived from an EMBL/GenBank/DDBJ whole genome shotgun (WGS) entry which is preliminary data.</text>
</comment>
<evidence type="ECO:0000256" key="6">
    <source>
        <dbReference type="ARBA" id="ARBA00023125"/>
    </source>
</evidence>
<dbReference type="GO" id="GO:0045892">
    <property type="term" value="P:negative regulation of DNA-templated transcription"/>
    <property type="evidence" value="ECO:0007669"/>
    <property type="project" value="UniProtKB-UniRule"/>
</dbReference>
<keyword evidence="8" id="KW-0479">Metal-binding</keyword>
<evidence type="ECO:0000256" key="3">
    <source>
        <dbReference type="ARBA" id="ARBA00022771"/>
    </source>
</evidence>
<protein>
    <recommendedName>
        <fullName evidence="8">Transcriptional repressor NrdR</fullName>
    </recommendedName>
</protein>
<dbReference type="STRING" id="28885.EI16_03490"/>
<dbReference type="NCBIfam" id="TIGR00244">
    <property type="entry name" value="transcriptional regulator NrdR"/>
    <property type="match status" value="1"/>
</dbReference>
<reference evidence="10 11" key="1">
    <citation type="submission" date="2014-04" db="EMBL/GenBank/DDBJ databases">
        <title>Draft genome sequence of Hydrogenovibrio marinus MH-110, a model organism for aerobic H2 metabolism.</title>
        <authorList>
            <person name="Cha H.J."/>
            <person name="Jo B.H."/>
            <person name="Hwang B.H."/>
        </authorList>
    </citation>
    <scope>NUCLEOTIDE SEQUENCE [LARGE SCALE GENOMIC DNA]</scope>
    <source>
        <strain evidence="10 11">MH-110</strain>
    </source>
</reference>
<evidence type="ECO:0000256" key="5">
    <source>
        <dbReference type="ARBA" id="ARBA00023015"/>
    </source>
</evidence>
<evidence type="ECO:0000256" key="8">
    <source>
        <dbReference type="HAMAP-Rule" id="MF_00440"/>
    </source>
</evidence>
<keyword evidence="4 8" id="KW-0067">ATP-binding</keyword>
<dbReference type="GO" id="GO:0003677">
    <property type="term" value="F:DNA binding"/>
    <property type="evidence" value="ECO:0007669"/>
    <property type="project" value="UniProtKB-KW"/>
</dbReference>
<dbReference type="GO" id="GO:0005524">
    <property type="term" value="F:ATP binding"/>
    <property type="evidence" value="ECO:0007669"/>
    <property type="project" value="UniProtKB-UniRule"/>
</dbReference>
<evidence type="ECO:0000313" key="11">
    <source>
        <dbReference type="Proteomes" id="UP000027341"/>
    </source>
</evidence>
<dbReference type="InterPro" id="IPR055173">
    <property type="entry name" value="NrdR-like_N"/>
</dbReference>
<evidence type="ECO:0000256" key="1">
    <source>
        <dbReference type="ARBA" id="ARBA00022491"/>
    </source>
</evidence>
<dbReference type="RefSeq" id="WP_029909419.1">
    <property type="nucleotide sequence ID" value="NZ_AP020335.1"/>
</dbReference>